<evidence type="ECO:0000256" key="1">
    <source>
        <dbReference type="ARBA" id="ARBA00004496"/>
    </source>
</evidence>
<evidence type="ECO:0000313" key="8">
    <source>
        <dbReference type="EMBL" id="PKK89439.1"/>
    </source>
</evidence>
<dbReference type="EMBL" id="PGXC01000017">
    <property type="protein sequence ID" value="PKK89439.1"/>
    <property type="molecule type" value="Genomic_DNA"/>
</dbReference>
<comment type="similarity">
    <text evidence="2 7">Belongs to the methyltransferase superfamily. L-isoaspartyl/D-aspartyl protein methyltransferase family.</text>
</comment>
<keyword evidence="6 7" id="KW-0949">S-adenosyl-L-methionine</keyword>
<feature type="active site" evidence="7">
    <location>
        <position position="74"/>
    </location>
</feature>
<dbReference type="Pfam" id="PF01135">
    <property type="entry name" value="PCMT"/>
    <property type="match status" value="1"/>
</dbReference>
<dbReference type="GO" id="GO:0004719">
    <property type="term" value="F:protein-L-isoaspartate (D-aspartate) O-methyltransferase activity"/>
    <property type="evidence" value="ECO:0007669"/>
    <property type="project" value="UniProtKB-UniRule"/>
</dbReference>
<dbReference type="GO" id="GO:0030091">
    <property type="term" value="P:protein repair"/>
    <property type="evidence" value="ECO:0007669"/>
    <property type="project" value="UniProtKB-UniRule"/>
</dbReference>
<protein>
    <recommendedName>
        <fullName evidence="7">Protein-L-isoaspartate O-methyltransferase</fullName>
        <ecNumber evidence="7">2.1.1.77</ecNumber>
    </recommendedName>
    <alternativeName>
        <fullName evidence="7">L-isoaspartyl protein carboxyl methyltransferase</fullName>
    </alternativeName>
    <alternativeName>
        <fullName evidence="7">Protein L-isoaspartyl methyltransferase</fullName>
    </alternativeName>
    <alternativeName>
        <fullName evidence="7">Protein-beta-aspartate methyltransferase</fullName>
        <shortName evidence="7">PIMT</shortName>
    </alternativeName>
</protein>
<comment type="subcellular location">
    <subcellularLocation>
        <location evidence="1 7">Cytoplasm</location>
    </subcellularLocation>
</comment>
<proteinExistence type="inferred from homology"/>
<keyword evidence="5 7" id="KW-0808">Transferase</keyword>
<dbReference type="Proteomes" id="UP000233256">
    <property type="component" value="Unassembled WGS sequence"/>
</dbReference>
<evidence type="ECO:0000256" key="4">
    <source>
        <dbReference type="ARBA" id="ARBA00022603"/>
    </source>
</evidence>
<dbReference type="PANTHER" id="PTHR11579:SF0">
    <property type="entry name" value="PROTEIN-L-ISOASPARTATE(D-ASPARTATE) O-METHYLTRANSFERASE"/>
    <property type="match status" value="1"/>
</dbReference>
<evidence type="ECO:0000256" key="5">
    <source>
        <dbReference type="ARBA" id="ARBA00022679"/>
    </source>
</evidence>
<keyword evidence="4 7" id="KW-0489">Methyltransferase</keyword>
<comment type="catalytic activity">
    <reaction evidence="7">
        <text>[protein]-L-isoaspartate + S-adenosyl-L-methionine = [protein]-L-isoaspartate alpha-methyl ester + S-adenosyl-L-homocysteine</text>
        <dbReference type="Rhea" id="RHEA:12705"/>
        <dbReference type="Rhea" id="RHEA-COMP:12143"/>
        <dbReference type="Rhea" id="RHEA-COMP:12144"/>
        <dbReference type="ChEBI" id="CHEBI:57856"/>
        <dbReference type="ChEBI" id="CHEBI:59789"/>
        <dbReference type="ChEBI" id="CHEBI:90596"/>
        <dbReference type="ChEBI" id="CHEBI:90598"/>
        <dbReference type="EC" id="2.1.1.77"/>
    </reaction>
</comment>
<dbReference type="SUPFAM" id="SSF53335">
    <property type="entry name" value="S-adenosyl-L-methionine-dependent methyltransferases"/>
    <property type="match status" value="1"/>
</dbReference>
<keyword evidence="3 7" id="KW-0963">Cytoplasm</keyword>
<dbReference type="AlphaFoldDB" id="A0A2N1PM78"/>
<dbReference type="FunFam" id="3.40.50.150:FF:000010">
    <property type="entry name" value="Protein-L-isoaspartate O-methyltransferase"/>
    <property type="match status" value="1"/>
</dbReference>
<dbReference type="InterPro" id="IPR000682">
    <property type="entry name" value="PCMT"/>
</dbReference>
<gene>
    <name evidence="7" type="primary">pcm</name>
    <name evidence="8" type="ORF">CVV64_14255</name>
</gene>
<dbReference type="NCBIfam" id="TIGR00080">
    <property type="entry name" value="pimt"/>
    <property type="match status" value="1"/>
</dbReference>
<dbReference type="GO" id="GO:0032259">
    <property type="term" value="P:methylation"/>
    <property type="evidence" value="ECO:0007669"/>
    <property type="project" value="UniProtKB-KW"/>
</dbReference>
<evidence type="ECO:0000256" key="3">
    <source>
        <dbReference type="ARBA" id="ARBA00022490"/>
    </source>
</evidence>
<evidence type="ECO:0000256" key="2">
    <source>
        <dbReference type="ARBA" id="ARBA00005369"/>
    </source>
</evidence>
<dbReference type="InterPro" id="IPR029063">
    <property type="entry name" value="SAM-dependent_MTases_sf"/>
</dbReference>
<evidence type="ECO:0000313" key="9">
    <source>
        <dbReference type="Proteomes" id="UP000233256"/>
    </source>
</evidence>
<evidence type="ECO:0000256" key="6">
    <source>
        <dbReference type="ARBA" id="ARBA00022691"/>
    </source>
</evidence>
<dbReference type="HAMAP" id="MF_00090">
    <property type="entry name" value="PIMT"/>
    <property type="match status" value="1"/>
</dbReference>
<sequence>MVDVYFQGGKGKLKTFENELLKMVESQILFRGIKSESVLNAMKSVPRHEFIPGELIDLACSDQPLPIGYGQTISQPYIVAWMTEAADIKPDHRVLEIGTGCGYQTAILAKLANKVFTMEIIEPLSLKAQGILSRLQYTNIHFKIGNGQLGWPEKGPFDSILATAAPEHIPQPLVQQLKTGGKLVIPVGVNVQFLVQAIKKSDGTLAIQHELPVRFVPMTGENPDIREE</sequence>
<dbReference type="Gene3D" id="3.40.50.150">
    <property type="entry name" value="Vaccinia Virus protein VP39"/>
    <property type="match status" value="1"/>
</dbReference>
<comment type="caution">
    <text evidence="8">The sequence shown here is derived from an EMBL/GenBank/DDBJ whole genome shotgun (WGS) entry which is preliminary data.</text>
</comment>
<dbReference type="PANTHER" id="PTHR11579">
    <property type="entry name" value="PROTEIN-L-ISOASPARTATE O-METHYLTRANSFERASE"/>
    <property type="match status" value="1"/>
</dbReference>
<evidence type="ECO:0000256" key="7">
    <source>
        <dbReference type="HAMAP-Rule" id="MF_00090"/>
    </source>
</evidence>
<comment type="function">
    <text evidence="7">Catalyzes the methyl esterification of L-isoaspartyl residues in peptides and proteins that result from spontaneous decomposition of normal L-aspartyl and L-asparaginyl residues. It plays a role in the repair and/or degradation of damaged proteins.</text>
</comment>
<dbReference type="NCBIfam" id="NF001453">
    <property type="entry name" value="PRK00312.1"/>
    <property type="match status" value="1"/>
</dbReference>
<organism evidence="8 9">
    <name type="scientific">Candidatus Wallbacteria bacterium HGW-Wallbacteria-1</name>
    <dbReference type="NCBI Taxonomy" id="2013854"/>
    <lineage>
        <taxon>Bacteria</taxon>
        <taxon>Candidatus Walliibacteriota</taxon>
    </lineage>
</organism>
<dbReference type="PROSITE" id="PS01279">
    <property type="entry name" value="PCMT"/>
    <property type="match status" value="1"/>
</dbReference>
<dbReference type="GO" id="GO:0005737">
    <property type="term" value="C:cytoplasm"/>
    <property type="evidence" value="ECO:0007669"/>
    <property type="project" value="UniProtKB-SubCell"/>
</dbReference>
<dbReference type="EC" id="2.1.1.77" evidence="7"/>
<dbReference type="CDD" id="cd02440">
    <property type="entry name" value="AdoMet_MTases"/>
    <property type="match status" value="1"/>
</dbReference>
<reference evidence="8 9" key="1">
    <citation type="journal article" date="2017" name="ISME J.">
        <title>Potential for microbial H2 and metal transformations associated with novel bacteria and archaea in deep terrestrial subsurface sediments.</title>
        <authorList>
            <person name="Hernsdorf A.W."/>
            <person name="Amano Y."/>
            <person name="Miyakawa K."/>
            <person name="Ise K."/>
            <person name="Suzuki Y."/>
            <person name="Anantharaman K."/>
            <person name="Probst A."/>
            <person name="Burstein D."/>
            <person name="Thomas B.C."/>
            <person name="Banfield J.F."/>
        </authorList>
    </citation>
    <scope>NUCLEOTIDE SEQUENCE [LARGE SCALE GENOMIC DNA]</scope>
    <source>
        <strain evidence="8">HGW-Wallbacteria-1</strain>
    </source>
</reference>
<accession>A0A2N1PM78</accession>
<name>A0A2N1PM78_9BACT</name>